<evidence type="ECO:0000256" key="5">
    <source>
        <dbReference type="ARBA" id="ARBA00022833"/>
    </source>
</evidence>
<feature type="domain" description="Peptidase M48" evidence="8">
    <location>
        <begin position="74"/>
        <end position="257"/>
    </location>
</feature>
<accession>A0A6L6GD54</accession>
<dbReference type="PANTHER" id="PTHR22726:SF1">
    <property type="entry name" value="METALLOENDOPEPTIDASE OMA1, MITOCHONDRIAL"/>
    <property type="match status" value="1"/>
</dbReference>
<name>A0A6L6GD54_9GAMM</name>
<evidence type="ECO:0000256" key="7">
    <source>
        <dbReference type="SAM" id="SignalP"/>
    </source>
</evidence>
<evidence type="ECO:0000313" key="9">
    <source>
        <dbReference type="EMBL" id="MTD10531.1"/>
    </source>
</evidence>
<dbReference type="Pfam" id="PF01435">
    <property type="entry name" value="Peptidase_M48"/>
    <property type="match status" value="1"/>
</dbReference>
<dbReference type="Gene3D" id="1.25.40.10">
    <property type="entry name" value="Tetratricopeptide repeat domain"/>
    <property type="match status" value="1"/>
</dbReference>
<evidence type="ECO:0000256" key="6">
    <source>
        <dbReference type="ARBA" id="ARBA00023049"/>
    </source>
</evidence>
<dbReference type="Gene3D" id="3.30.2010.10">
    <property type="entry name" value="Metalloproteases ('zincins'), catalytic domain"/>
    <property type="match status" value="1"/>
</dbReference>
<comment type="caution">
    <text evidence="9">The sequence shown here is derived from an EMBL/GenBank/DDBJ whole genome shotgun (WGS) entry which is preliminary data.</text>
</comment>
<gene>
    <name evidence="9" type="ORF">GIX10_03565</name>
</gene>
<keyword evidence="5" id="KW-0862">Zinc</keyword>
<evidence type="ECO:0000313" key="10">
    <source>
        <dbReference type="Proteomes" id="UP000473854"/>
    </source>
</evidence>
<dbReference type="EMBL" id="WLYL01000007">
    <property type="protein sequence ID" value="MTD10531.1"/>
    <property type="molecule type" value="Genomic_DNA"/>
</dbReference>
<evidence type="ECO:0000256" key="1">
    <source>
        <dbReference type="ARBA" id="ARBA00001947"/>
    </source>
</evidence>
<organism evidence="9 10">
    <name type="scientific">Acinetobacter faecalis</name>
    <dbReference type="NCBI Taxonomy" id="2665161"/>
    <lineage>
        <taxon>Bacteria</taxon>
        <taxon>Pseudomonadati</taxon>
        <taxon>Pseudomonadota</taxon>
        <taxon>Gammaproteobacteria</taxon>
        <taxon>Moraxellales</taxon>
        <taxon>Moraxellaceae</taxon>
        <taxon>Acinetobacter</taxon>
    </lineage>
</organism>
<evidence type="ECO:0000256" key="3">
    <source>
        <dbReference type="ARBA" id="ARBA00022723"/>
    </source>
</evidence>
<keyword evidence="2 9" id="KW-0645">Protease</keyword>
<feature type="chain" id="PRO_5026811628" evidence="7">
    <location>
        <begin position="20"/>
        <end position="481"/>
    </location>
</feature>
<dbReference type="Proteomes" id="UP000473854">
    <property type="component" value="Unassembled WGS sequence"/>
</dbReference>
<keyword evidence="3" id="KW-0479">Metal-binding</keyword>
<dbReference type="GO" id="GO:0016020">
    <property type="term" value="C:membrane"/>
    <property type="evidence" value="ECO:0007669"/>
    <property type="project" value="TreeGrafter"/>
</dbReference>
<comment type="cofactor">
    <cofactor evidence="1">
        <name>Zn(2+)</name>
        <dbReference type="ChEBI" id="CHEBI:29105"/>
    </cofactor>
</comment>
<feature type="signal peptide" evidence="7">
    <location>
        <begin position="1"/>
        <end position="19"/>
    </location>
</feature>
<dbReference type="InterPro" id="IPR011990">
    <property type="entry name" value="TPR-like_helical_dom_sf"/>
</dbReference>
<evidence type="ECO:0000259" key="8">
    <source>
        <dbReference type="Pfam" id="PF01435"/>
    </source>
</evidence>
<dbReference type="RefSeq" id="WP_154772166.1">
    <property type="nucleotide sequence ID" value="NZ_JAXHPE010000011.1"/>
</dbReference>
<dbReference type="PANTHER" id="PTHR22726">
    <property type="entry name" value="METALLOENDOPEPTIDASE OMA1"/>
    <property type="match status" value="1"/>
</dbReference>
<evidence type="ECO:0000256" key="4">
    <source>
        <dbReference type="ARBA" id="ARBA00022801"/>
    </source>
</evidence>
<dbReference type="SUPFAM" id="SSF48452">
    <property type="entry name" value="TPR-like"/>
    <property type="match status" value="1"/>
</dbReference>
<keyword evidence="7" id="KW-0732">Signal</keyword>
<dbReference type="GO" id="GO:0051603">
    <property type="term" value="P:proteolysis involved in protein catabolic process"/>
    <property type="evidence" value="ECO:0007669"/>
    <property type="project" value="TreeGrafter"/>
</dbReference>
<dbReference type="InterPro" id="IPR051156">
    <property type="entry name" value="Mito/Outer_Membr_Metalloprot"/>
</dbReference>
<sequence>MKKIIFAVGLGLSSAITCAHDDSFSFNQKTQFTVPEIGSGVGLLDQQNEKFIGEKVYREVHRQMPILNNPWLEDQLFSTFSQILSQTQLSKPVGLVVINDNQINAFAVPGGLFALNTGLITSARTMDEVVGVMSHEIAHVTQRHYSRSQEAFKGQGLLALAGILVGALVATQSDSNAGAAVMLGSQAALIDKQLSYSRNQEREADRIGMQYMYAAGYNPEGMADFFEVMNRATARVSYLPDFWFTHPLTTERMSEARLRARQLPKVRQKLDQTDFEILKQYTAVLSNQRTEQQLKNMAARNTLPSQIALAAYYLNSGEYNSAQNALNAAKQHNTPHNLLTLIQTDIYLAQNKIDLALSEIQSIAKVTPENRALNFKLAEVFIRKNMQAEAQATVQRFIRKNPIDSNAWLLMQQSANADKANPLRTVNVLRYRAEVQYWSGLEDNAIKSLLHAQRLSKDNLAMSDTIKKRLTEMQKERQYKL</sequence>
<dbReference type="GO" id="GO:0046872">
    <property type="term" value="F:metal ion binding"/>
    <property type="evidence" value="ECO:0007669"/>
    <property type="project" value="UniProtKB-KW"/>
</dbReference>
<dbReference type="GO" id="GO:0004222">
    <property type="term" value="F:metalloendopeptidase activity"/>
    <property type="evidence" value="ECO:0007669"/>
    <property type="project" value="InterPro"/>
</dbReference>
<keyword evidence="6 9" id="KW-0482">Metalloprotease</keyword>
<proteinExistence type="predicted"/>
<keyword evidence="4" id="KW-0378">Hydrolase</keyword>
<reference evidence="9 10" key="1">
    <citation type="submission" date="2019-11" db="EMBL/GenBank/DDBJ databases">
        <authorList>
            <person name="An D."/>
        </authorList>
    </citation>
    <scope>NUCLEOTIDE SEQUENCE [LARGE SCALE GENOMIC DNA]</scope>
    <source>
        <strain evidence="9 10">YIM 103518</strain>
    </source>
</reference>
<evidence type="ECO:0000256" key="2">
    <source>
        <dbReference type="ARBA" id="ARBA00022670"/>
    </source>
</evidence>
<dbReference type="InterPro" id="IPR001915">
    <property type="entry name" value="Peptidase_M48"/>
</dbReference>
<protein>
    <submittedName>
        <fullName evidence="9">M48 family metalloprotease</fullName>
    </submittedName>
</protein>
<dbReference type="AlphaFoldDB" id="A0A6L6GD54"/>